<accession>A0AAQ3UVH4</accession>
<dbReference type="Proteomes" id="UP001341281">
    <property type="component" value="Chromosome 10"/>
</dbReference>
<dbReference type="AlphaFoldDB" id="A0AAQ3UVH4"/>
<evidence type="ECO:0000313" key="1">
    <source>
        <dbReference type="EMBL" id="WVZ96947.1"/>
    </source>
</evidence>
<reference evidence="1 2" key="1">
    <citation type="submission" date="2024-02" db="EMBL/GenBank/DDBJ databases">
        <title>High-quality chromosome-scale genome assembly of Pensacola bahiagrass (Paspalum notatum Flugge var. saurae).</title>
        <authorList>
            <person name="Vega J.M."/>
            <person name="Podio M."/>
            <person name="Orjuela J."/>
            <person name="Siena L.A."/>
            <person name="Pessino S.C."/>
            <person name="Combes M.C."/>
            <person name="Mariac C."/>
            <person name="Albertini E."/>
            <person name="Pupilli F."/>
            <person name="Ortiz J.P.A."/>
            <person name="Leblanc O."/>
        </authorList>
    </citation>
    <scope>NUCLEOTIDE SEQUENCE [LARGE SCALE GENOMIC DNA]</scope>
    <source>
        <strain evidence="1">R1</strain>
        <tissue evidence="1">Leaf</tissue>
    </source>
</reference>
<keyword evidence="2" id="KW-1185">Reference proteome</keyword>
<sequence length="64" mass="7627">MAQQLNQVDERTQVTQQTQDEQYNRLLEIEATAQHTFDESQRFLQLEELLYNGRSISQPPKARY</sequence>
<evidence type="ECO:0000313" key="2">
    <source>
        <dbReference type="Proteomes" id="UP001341281"/>
    </source>
</evidence>
<protein>
    <submittedName>
        <fullName evidence="1">Uncharacterized protein</fullName>
    </submittedName>
</protein>
<proteinExistence type="predicted"/>
<dbReference type="EMBL" id="CP144754">
    <property type="protein sequence ID" value="WVZ96947.1"/>
    <property type="molecule type" value="Genomic_DNA"/>
</dbReference>
<organism evidence="1 2">
    <name type="scientific">Paspalum notatum var. saurae</name>
    <dbReference type="NCBI Taxonomy" id="547442"/>
    <lineage>
        <taxon>Eukaryota</taxon>
        <taxon>Viridiplantae</taxon>
        <taxon>Streptophyta</taxon>
        <taxon>Embryophyta</taxon>
        <taxon>Tracheophyta</taxon>
        <taxon>Spermatophyta</taxon>
        <taxon>Magnoliopsida</taxon>
        <taxon>Liliopsida</taxon>
        <taxon>Poales</taxon>
        <taxon>Poaceae</taxon>
        <taxon>PACMAD clade</taxon>
        <taxon>Panicoideae</taxon>
        <taxon>Andropogonodae</taxon>
        <taxon>Paspaleae</taxon>
        <taxon>Paspalinae</taxon>
        <taxon>Paspalum</taxon>
    </lineage>
</organism>
<gene>
    <name evidence="1" type="ORF">U9M48_042524</name>
</gene>
<name>A0AAQ3UVH4_PASNO</name>